<protein>
    <submittedName>
        <fullName evidence="2">Uncharacterized protein</fullName>
    </submittedName>
</protein>
<evidence type="ECO:0000256" key="1">
    <source>
        <dbReference type="SAM" id="MobiDB-lite"/>
    </source>
</evidence>
<organism evidence="2 3">
    <name type="scientific">Decorospora gaudefroyi</name>
    <dbReference type="NCBI Taxonomy" id="184978"/>
    <lineage>
        <taxon>Eukaryota</taxon>
        <taxon>Fungi</taxon>
        <taxon>Dikarya</taxon>
        <taxon>Ascomycota</taxon>
        <taxon>Pezizomycotina</taxon>
        <taxon>Dothideomycetes</taxon>
        <taxon>Pleosporomycetidae</taxon>
        <taxon>Pleosporales</taxon>
        <taxon>Pleosporineae</taxon>
        <taxon>Pleosporaceae</taxon>
        <taxon>Decorospora</taxon>
    </lineage>
</organism>
<proteinExistence type="predicted"/>
<dbReference type="Proteomes" id="UP000800040">
    <property type="component" value="Unassembled WGS sequence"/>
</dbReference>
<feature type="region of interest" description="Disordered" evidence="1">
    <location>
        <begin position="121"/>
        <end position="140"/>
    </location>
</feature>
<reference evidence="2" key="1">
    <citation type="submission" date="2020-01" db="EMBL/GenBank/DDBJ databases">
        <authorList>
            <consortium name="DOE Joint Genome Institute"/>
            <person name="Haridas S."/>
            <person name="Albert R."/>
            <person name="Binder M."/>
            <person name="Bloem J."/>
            <person name="Labutti K."/>
            <person name="Salamov A."/>
            <person name="Andreopoulos B."/>
            <person name="Baker S.E."/>
            <person name="Barry K."/>
            <person name="Bills G."/>
            <person name="Bluhm B.H."/>
            <person name="Cannon C."/>
            <person name="Castanera R."/>
            <person name="Culley D.E."/>
            <person name="Daum C."/>
            <person name="Ezra D."/>
            <person name="Gonzalez J.B."/>
            <person name="Henrissat B."/>
            <person name="Kuo A."/>
            <person name="Liang C."/>
            <person name="Lipzen A."/>
            <person name="Lutzoni F."/>
            <person name="Magnuson J."/>
            <person name="Mondo S."/>
            <person name="Nolan M."/>
            <person name="Ohm R."/>
            <person name="Pangilinan J."/>
            <person name="Park H.-J."/>
            <person name="Ramirez L."/>
            <person name="Alfaro M."/>
            <person name="Sun H."/>
            <person name="Tritt A."/>
            <person name="Yoshinaga Y."/>
            <person name="Zwiers L.-H."/>
            <person name="Turgeon B.G."/>
            <person name="Goodwin S.B."/>
            <person name="Spatafora J.W."/>
            <person name="Crous P.W."/>
            <person name="Grigoriev I.V."/>
        </authorList>
    </citation>
    <scope>NUCLEOTIDE SEQUENCE</scope>
    <source>
        <strain evidence="2">P77</strain>
    </source>
</reference>
<evidence type="ECO:0000313" key="3">
    <source>
        <dbReference type="Proteomes" id="UP000800040"/>
    </source>
</evidence>
<keyword evidence="3" id="KW-1185">Reference proteome</keyword>
<dbReference type="EMBL" id="ML975328">
    <property type="protein sequence ID" value="KAF1832958.1"/>
    <property type="molecule type" value="Genomic_DNA"/>
</dbReference>
<evidence type="ECO:0000313" key="2">
    <source>
        <dbReference type="EMBL" id="KAF1832958.1"/>
    </source>
</evidence>
<sequence>MPFAGSCLFLACPPAAPTNLRETGRRGAASLPPRGCWFFNPHTRCTPAGPHLHQVSSLPLPCALFGFHSSNHSLLSRPGVRSLRHSWSLRSLTDSPSSILPFFHSSLLHYFSTRSELSIKKNRNPNKKTEDSVNFSRTQL</sequence>
<name>A0A6A5K6T4_9PLEO</name>
<dbReference type="AlphaFoldDB" id="A0A6A5K6T4"/>
<gene>
    <name evidence="2" type="ORF">BDW02DRAFT_404103</name>
</gene>
<accession>A0A6A5K6T4</accession>